<evidence type="ECO:0000313" key="2">
    <source>
        <dbReference type="EMBL" id="OIV43288.1"/>
    </source>
</evidence>
<reference evidence="2 3" key="1">
    <citation type="submission" date="2016-10" db="EMBL/GenBank/DDBJ databases">
        <title>Draft Genome Sequence of Rhizobacteria Flavobacterium johnsoniae CI04.</title>
        <authorList>
            <person name="Bravo J.I."/>
            <person name="Lozano G.L."/>
            <person name="Handelsman J."/>
        </authorList>
    </citation>
    <scope>NUCLEOTIDE SEQUENCE [LARGE SCALE GENOMIC DNA]</scope>
    <source>
        <strain evidence="2 3">CI04</strain>
    </source>
</reference>
<evidence type="ECO:0000256" key="1">
    <source>
        <dbReference type="SAM" id="Phobius"/>
    </source>
</evidence>
<dbReference type="RefSeq" id="WP_071635259.1">
    <property type="nucleotide sequence ID" value="NZ_MLFK01000002.1"/>
</dbReference>
<dbReference type="OrthoDB" id="280897at2"/>
<keyword evidence="3" id="KW-1185">Reference proteome</keyword>
<organism evidence="2 3">
    <name type="scientific">Flavobacterium johnsoniae</name>
    <name type="common">Cytophaga johnsonae</name>
    <dbReference type="NCBI Taxonomy" id="986"/>
    <lineage>
        <taxon>Bacteria</taxon>
        <taxon>Pseudomonadati</taxon>
        <taxon>Bacteroidota</taxon>
        <taxon>Flavobacteriia</taxon>
        <taxon>Flavobacteriales</taxon>
        <taxon>Flavobacteriaceae</taxon>
        <taxon>Flavobacterium</taxon>
    </lineage>
</organism>
<keyword evidence="1" id="KW-0812">Transmembrane</keyword>
<dbReference type="EMBL" id="MLFK01000002">
    <property type="protein sequence ID" value="OIV43288.1"/>
    <property type="molecule type" value="Genomic_DNA"/>
</dbReference>
<evidence type="ECO:0008006" key="4">
    <source>
        <dbReference type="Google" id="ProtNLM"/>
    </source>
</evidence>
<dbReference type="Proteomes" id="UP000182826">
    <property type="component" value="Unassembled WGS sequence"/>
</dbReference>
<dbReference type="AlphaFoldDB" id="A0A1J7CP60"/>
<protein>
    <recommendedName>
        <fullName evidence="4">Cytochrome c family protein</fullName>
    </recommendedName>
</protein>
<keyword evidence="1" id="KW-1133">Transmembrane helix</keyword>
<proteinExistence type="predicted"/>
<comment type="caution">
    <text evidence="2">The sequence shown here is derived from an EMBL/GenBank/DDBJ whole genome shotgun (WGS) entry which is preliminary data.</text>
</comment>
<keyword evidence="1" id="KW-0472">Membrane</keyword>
<feature type="transmembrane region" description="Helical" evidence="1">
    <location>
        <begin position="6"/>
        <end position="24"/>
    </location>
</feature>
<gene>
    <name evidence="2" type="ORF">BKM63_03505</name>
</gene>
<sequence length="495" mass="54611">MKRKPIIIIVLVVFLITAVSLFFLNKEKVMEKFGTTSGYAATEAPAEPCNCETSWFPHEQTPAPAEGDGSPFDTSSTTNCIFHQWSWQKFLWLTKPLASGNPLFLDSLNVVTPEMAPVSPQLGLKLVLSSINQAGPEGVLVSNPKVIPGKTAGDTVFYSIHVNKTLMDKAIIAASEINGGKLPYSNLETFPVGSLELKVSWISADAIPKAKLADYFVTKAAVQNKNGQYTAKSVALLGMHVVGVVKNHPEFIWATFEHKDMAPVYDWKNNAVNSAAEMLFYESGKTSGLQGIKWDKTTKKPLTPNKAFVLYEYGVPKVLGTNAYMATSQSEPVNFDNIDNINKCVASKLKDVFKNYFYNGSIWLDTDGLSPAQQANIIVKNKISSVLPDSLARGSSNLANITMETYTQTFKSDVHDIAAANLVNCFTCHQSQNFDTTRGIGKSPLYLSHVFESYLYTTKPKVETSKNANLKTKRIDETKALKLKQFEELFVPQNK</sequence>
<evidence type="ECO:0000313" key="3">
    <source>
        <dbReference type="Proteomes" id="UP000182826"/>
    </source>
</evidence>
<name>A0A1J7CP60_FLAJO</name>
<accession>A0A1J7CP60</accession>